<protein>
    <submittedName>
        <fullName evidence="1">Uncharacterized protein</fullName>
    </submittedName>
</protein>
<proteinExistence type="predicted"/>
<organism evidence="1">
    <name type="scientific">viral metagenome</name>
    <dbReference type="NCBI Taxonomy" id="1070528"/>
    <lineage>
        <taxon>unclassified sequences</taxon>
        <taxon>metagenomes</taxon>
        <taxon>organismal metagenomes</taxon>
    </lineage>
</organism>
<reference evidence="1" key="1">
    <citation type="journal article" date="2020" name="Nature">
        <title>Giant virus diversity and host interactions through global metagenomics.</title>
        <authorList>
            <person name="Schulz F."/>
            <person name="Roux S."/>
            <person name="Paez-Espino D."/>
            <person name="Jungbluth S."/>
            <person name="Walsh D.A."/>
            <person name="Denef V.J."/>
            <person name="McMahon K.D."/>
            <person name="Konstantinidis K.T."/>
            <person name="Eloe-Fadrosh E.A."/>
            <person name="Kyrpides N.C."/>
            <person name="Woyke T."/>
        </authorList>
    </citation>
    <scope>NUCLEOTIDE SEQUENCE</scope>
    <source>
        <strain evidence="1">GVMAG-M-3300023179-2</strain>
    </source>
</reference>
<dbReference type="InterPro" id="IPR049249">
    <property type="entry name" value="DUF6882"/>
</dbReference>
<sequence>MENFALDQIIKSSLSYYDNQNIKYFEYINTQDVNINIQKENPYNLDNDLIIFFKNSENEKSFNFELLGYFDNQLNIWIWGWLLPNVDYDKTKICRDLLDYGLKLQPSTNSSEHAIIKSLLLNSRQKFDEYVQLEINLSIISYLIKDNILFIYPRKLYTDEKKKNFITIYYFIKKL</sequence>
<name>A0A6C0EDQ8_9ZZZZ</name>
<evidence type="ECO:0000313" key="1">
    <source>
        <dbReference type="EMBL" id="QHT26600.1"/>
    </source>
</evidence>
<dbReference type="AlphaFoldDB" id="A0A6C0EDQ8"/>
<dbReference type="EMBL" id="MN739799">
    <property type="protein sequence ID" value="QHT26600.1"/>
    <property type="molecule type" value="Genomic_DNA"/>
</dbReference>
<dbReference type="Pfam" id="PF21813">
    <property type="entry name" value="DUF6882"/>
    <property type="match status" value="1"/>
</dbReference>
<accession>A0A6C0EDQ8</accession>